<proteinExistence type="predicted"/>
<keyword evidence="3" id="KW-1185">Reference proteome</keyword>
<dbReference type="AlphaFoldDB" id="A0A4S8KUX2"/>
<evidence type="ECO:0000313" key="2">
    <source>
        <dbReference type="EMBL" id="THU79551.1"/>
    </source>
</evidence>
<feature type="region of interest" description="Disordered" evidence="1">
    <location>
        <begin position="1"/>
        <end position="24"/>
    </location>
</feature>
<name>A0A4S8KUX2_DENBC</name>
<dbReference type="EMBL" id="ML180013">
    <property type="protein sequence ID" value="THU79551.1"/>
    <property type="molecule type" value="Genomic_DNA"/>
</dbReference>
<reference evidence="2 3" key="1">
    <citation type="journal article" date="2019" name="Nat. Ecol. Evol.">
        <title>Megaphylogeny resolves global patterns of mushroom evolution.</title>
        <authorList>
            <person name="Varga T."/>
            <person name="Krizsan K."/>
            <person name="Foldi C."/>
            <person name="Dima B."/>
            <person name="Sanchez-Garcia M."/>
            <person name="Sanchez-Ramirez S."/>
            <person name="Szollosi G.J."/>
            <person name="Szarkandi J.G."/>
            <person name="Papp V."/>
            <person name="Albert L."/>
            <person name="Andreopoulos W."/>
            <person name="Angelini C."/>
            <person name="Antonin V."/>
            <person name="Barry K.W."/>
            <person name="Bougher N.L."/>
            <person name="Buchanan P."/>
            <person name="Buyck B."/>
            <person name="Bense V."/>
            <person name="Catcheside P."/>
            <person name="Chovatia M."/>
            <person name="Cooper J."/>
            <person name="Damon W."/>
            <person name="Desjardin D."/>
            <person name="Finy P."/>
            <person name="Geml J."/>
            <person name="Haridas S."/>
            <person name="Hughes K."/>
            <person name="Justo A."/>
            <person name="Karasinski D."/>
            <person name="Kautmanova I."/>
            <person name="Kiss B."/>
            <person name="Kocsube S."/>
            <person name="Kotiranta H."/>
            <person name="LaButti K.M."/>
            <person name="Lechner B.E."/>
            <person name="Liimatainen K."/>
            <person name="Lipzen A."/>
            <person name="Lukacs Z."/>
            <person name="Mihaltcheva S."/>
            <person name="Morgado L.N."/>
            <person name="Niskanen T."/>
            <person name="Noordeloos M.E."/>
            <person name="Ohm R.A."/>
            <person name="Ortiz-Santana B."/>
            <person name="Ovrebo C."/>
            <person name="Racz N."/>
            <person name="Riley R."/>
            <person name="Savchenko A."/>
            <person name="Shiryaev A."/>
            <person name="Soop K."/>
            <person name="Spirin V."/>
            <person name="Szebenyi C."/>
            <person name="Tomsovsky M."/>
            <person name="Tulloss R.E."/>
            <person name="Uehling J."/>
            <person name="Grigoriev I.V."/>
            <person name="Vagvolgyi C."/>
            <person name="Papp T."/>
            <person name="Martin F.M."/>
            <person name="Miettinen O."/>
            <person name="Hibbett D.S."/>
            <person name="Nagy L.G."/>
        </authorList>
    </citation>
    <scope>NUCLEOTIDE SEQUENCE [LARGE SCALE GENOMIC DNA]</scope>
    <source>
        <strain evidence="2 3">CBS 962.96</strain>
    </source>
</reference>
<protein>
    <submittedName>
        <fullName evidence="2">Uncharacterized protein</fullName>
    </submittedName>
</protein>
<feature type="compositionally biased region" description="Polar residues" evidence="1">
    <location>
        <begin position="402"/>
        <end position="411"/>
    </location>
</feature>
<evidence type="ECO:0000313" key="3">
    <source>
        <dbReference type="Proteomes" id="UP000297245"/>
    </source>
</evidence>
<organism evidence="2 3">
    <name type="scientific">Dendrothele bispora (strain CBS 962.96)</name>
    <dbReference type="NCBI Taxonomy" id="1314807"/>
    <lineage>
        <taxon>Eukaryota</taxon>
        <taxon>Fungi</taxon>
        <taxon>Dikarya</taxon>
        <taxon>Basidiomycota</taxon>
        <taxon>Agaricomycotina</taxon>
        <taxon>Agaricomycetes</taxon>
        <taxon>Agaricomycetidae</taxon>
        <taxon>Agaricales</taxon>
        <taxon>Agaricales incertae sedis</taxon>
        <taxon>Dendrothele</taxon>
    </lineage>
</organism>
<sequence>MKTAISETWKAVSRSPNPNLKSDPSMLPTLAFNIKPGQIEANIGIVPIMETSMTSVAADSIVIDAINHATMEEGHGLLASDTPTTTVTNVDVPGALSGTPTVISAEPPASGTPETTVISAEPPASGTSEATVTNEQDNEALRTVSPSTRTNVIVAQSVQMLHGSSHSEFNNSQFNNTGRDKTTIVYNIRVNGNATINYISVNWCGYKWQSTFGISFCSVVTSRKEIRWIERQVRHYDSAAKVIAKGADYRLIAMCPSSESHPQASRFQTRRRFVFSYLAKKNEVELNMKTAIAETWKAVSPNPNLKSDPSMSPTLAFNIQPGQIEANIGIVPIMEIPITSVTADSTVIDTIDHATMEEEDHGPLANDIPTRIVTDVDVPGPLGGASTTTTVIRAGPSEPPASDTSEATATNEPDAEVLRTVSPSACTNVIVAQSVQMLHGSSHSEFNNGQFNNAGRDNLNKTTINYHVHGNANIYCSSTDSVARHISATGSTKIVLQDNMPSQLEHVSDQYTETGSILATSTAGKSL</sequence>
<feature type="region of interest" description="Disordered" evidence="1">
    <location>
        <begin position="99"/>
        <end position="135"/>
    </location>
</feature>
<accession>A0A4S8KUX2</accession>
<dbReference type="Proteomes" id="UP000297245">
    <property type="component" value="Unassembled WGS sequence"/>
</dbReference>
<gene>
    <name evidence="2" type="ORF">K435DRAFT_875365</name>
</gene>
<feature type="compositionally biased region" description="Polar residues" evidence="1">
    <location>
        <begin position="125"/>
        <end position="135"/>
    </location>
</feature>
<feature type="region of interest" description="Disordered" evidence="1">
    <location>
        <begin position="387"/>
        <end position="412"/>
    </location>
</feature>
<evidence type="ECO:0000256" key="1">
    <source>
        <dbReference type="SAM" id="MobiDB-lite"/>
    </source>
</evidence>